<feature type="compositionally biased region" description="Low complexity" evidence="1">
    <location>
        <begin position="408"/>
        <end position="418"/>
    </location>
</feature>
<feature type="region of interest" description="Disordered" evidence="1">
    <location>
        <begin position="509"/>
        <end position="541"/>
    </location>
</feature>
<dbReference type="Gene3D" id="3.70.10.10">
    <property type="match status" value="1"/>
</dbReference>
<evidence type="ECO:0000256" key="1">
    <source>
        <dbReference type="SAM" id="MobiDB-lite"/>
    </source>
</evidence>
<feature type="region of interest" description="Disordered" evidence="1">
    <location>
        <begin position="296"/>
        <end position="339"/>
    </location>
</feature>
<evidence type="ECO:0000313" key="3">
    <source>
        <dbReference type="Proteomes" id="UP000076727"/>
    </source>
</evidence>
<dbReference type="EMBL" id="KV429113">
    <property type="protein sequence ID" value="KZT65042.1"/>
    <property type="molecule type" value="Genomic_DNA"/>
</dbReference>
<dbReference type="OrthoDB" id="60092at2759"/>
<dbReference type="InterPro" id="IPR046938">
    <property type="entry name" value="DNA_clamp_sf"/>
</dbReference>
<sequence length="541" mass="59042">MQTTLDANALKQITRALACLSRYGDELTIYATPETLALSTTNQSQSAFCRFKYRRQFFSRYTLTRPAELAEFDAGLSDVAPATGQLQTKNLLSILKHKTVEKTVDKCELIITDGDAPAQGDEDERDSLESRLTVRLHCKHGVVKTHRLLLQTPNSLLAPAIPDVEYHSRLMIGARAVRDMIEHFPLQKGPKSDPQLIWTFNDYDVQVKGMETVMTSKSGPQLATELTISADEFDRYEVFDTPLTLSFHLREFNATIAFAEASSLPLEISFTDPTAPIFIDLTGDLTQSLSVISTSGLGAHAGPARAQSRAPKRKRVLNEREESADAERGARGESVASDMRSMKVVQAVDRASVARELDGDLDAGPRATPLIRESMPPPPMPPPSMRPPSMPLPTLPPPLSLRPPPSRPATARLSSASAARAREPLFLPSSQPAEEQELHMPVAGPLFLPGTQLSQEAEQAIRASGLGIERMTAREFAAMLDGDGEEVGFGADVDMDAHEAREASLEIYEEGNGDGDGEGDIEMEPTQPGGRAKAFRPLFED</sequence>
<dbReference type="AlphaFoldDB" id="A0A165LZD1"/>
<feature type="compositionally biased region" description="Pro residues" evidence="1">
    <location>
        <begin position="375"/>
        <end position="407"/>
    </location>
</feature>
<proteinExistence type="predicted"/>
<dbReference type="GO" id="GO:0030896">
    <property type="term" value="C:checkpoint clamp complex"/>
    <property type="evidence" value="ECO:0007669"/>
    <property type="project" value="InterPro"/>
</dbReference>
<feature type="region of interest" description="Disordered" evidence="1">
    <location>
        <begin position="355"/>
        <end position="418"/>
    </location>
</feature>
<dbReference type="GO" id="GO:0031573">
    <property type="term" value="P:mitotic intra-S DNA damage checkpoint signaling"/>
    <property type="evidence" value="ECO:0007669"/>
    <property type="project" value="TreeGrafter"/>
</dbReference>
<feature type="compositionally biased region" description="Acidic residues" evidence="1">
    <location>
        <begin position="509"/>
        <end position="523"/>
    </location>
</feature>
<keyword evidence="3" id="KW-1185">Reference proteome</keyword>
<protein>
    <recommendedName>
        <fullName evidence="4">Rad9-domain-containing protein</fullName>
    </recommendedName>
</protein>
<dbReference type="PANTHER" id="PTHR15237:SF0">
    <property type="entry name" value="CELL CYCLE CHECKPOINT CONTROL PROTEIN"/>
    <property type="match status" value="1"/>
</dbReference>
<dbReference type="SUPFAM" id="SSF55979">
    <property type="entry name" value="DNA clamp"/>
    <property type="match status" value="1"/>
</dbReference>
<dbReference type="Pfam" id="PF04139">
    <property type="entry name" value="Rad9"/>
    <property type="match status" value="1"/>
</dbReference>
<gene>
    <name evidence="2" type="ORF">DAEQUDRAFT_731898</name>
</gene>
<dbReference type="Proteomes" id="UP000076727">
    <property type="component" value="Unassembled WGS sequence"/>
</dbReference>
<dbReference type="GO" id="GO:0000076">
    <property type="term" value="P:DNA replication checkpoint signaling"/>
    <property type="evidence" value="ECO:0007669"/>
    <property type="project" value="TreeGrafter"/>
</dbReference>
<accession>A0A165LZD1</accession>
<name>A0A165LZD1_9APHY</name>
<dbReference type="PANTHER" id="PTHR15237">
    <property type="entry name" value="DNA REPAIR PROTEIN RAD9"/>
    <property type="match status" value="1"/>
</dbReference>
<reference evidence="2 3" key="1">
    <citation type="journal article" date="2016" name="Mol. Biol. Evol.">
        <title>Comparative Genomics of Early-Diverging Mushroom-Forming Fungi Provides Insights into the Origins of Lignocellulose Decay Capabilities.</title>
        <authorList>
            <person name="Nagy L.G."/>
            <person name="Riley R."/>
            <person name="Tritt A."/>
            <person name="Adam C."/>
            <person name="Daum C."/>
            <person name="Floudas D."/>
            <person name="Sun H."/>
            <person name="Yadav J.S."/>
            <person name="Pangilinan J."/>
            <person name="Larsson K.H."/>
            <person name="Matsuura K."/>
            <person name="Barry K."/>
            <person name="Labutti K."/>
            <person name="Kuo R."/>
            <person name="Ohm R.A."/>
            <person name="Bhattacharya S.S."/>
            <person name="Shirouzu T."/>
            <person name="Yoshinaga Y."/>
            <person name="Martin F.M."/>
            <person name="Grigoriev I.V."/>
            <person name="Hibbett D.S."/>
        </authorList>
    </citation>
    <scope>NUCLEOTIDE SEQUENCE [LARGE SCALE GENOMIC DNA]</scope>
    <source>
        <strain evidence="2 3">L-15889</strain>
    </source>
</reference>
<dbReference type="STRING" id="1314783.A0A165LZD1"/>
<organism evidence="2 3">
    <name type="scientific">Daedalea quercina L-15889</name>
    <dbReference type="NCBI Taxonomy" id="1314783"/>
    <lineage>
        <taxon>Eukaryota</taxon>
        <taxon>Fungi</taxon>
        <taxon>Dikarya</taxon>
        <taxon>Basidiomycota</taxon>
        <taxon>Agaricomycotina</taxon>
        <taxon>Agaricomycetes</taxon>
        <taxon>Polyporales</taxon>
        <taxon>Fomitopsis</taxon>
    </lineage>
</organism>
<dbReference type="GO" id="GO:0071479">
    <property type="term" value="P:cellular response to ionizing radiation"/>
    <property type="evidence" value="ECO:0007669"/>
    <property type="project" value="TreeGrafter"/>
</dbReference>
<feature type="compositionally biased region" description="Basic and acidic residues" evidence="1">
    <location>
        <begin position="316"/>
        <end position="331"/>
    </location>
</feature>
<dbReference type="GO" id="GO:0006281">
    <property type="term" value="P:DNA repair"/>
    <property type="evidence" value="ECO:0007669"/>
    <property type="project" value="TreeGrafter"/>
</dbReference>
<evidence type="ECO:0000313" key="2">
    <source>
        <dbReference type="EMBL" id="KZT65042.1"/>
    </source>
</evidence>
<dbReference type="InterPro" id="IPR007268">
    <property type="entry name" value="Rad9/Ddc1"/>
</dbReference>
<evidence type="ECO:0008006" key="4">
    <source>
        <dbReference type="Google" id="ProtNLM"/>
    </source>
</evidence>